<feature type="transmembrane region" description="Helical" evidence="1">
    <location>
        <begin position="120"/>
        <end position="139"/>
    </location>
</feature>
<keyword evidence="3" id="KW-1185">Reference proteome</keyword>
<proteinExistence type="predicted"/>
<dbReference type="EMBL" id="JBBPCB010000001">
    <property type="protein sequence ID" value="MEK8179044.1"/>
    <property type="molecule type" value="Genomic_DNA"/>
</dbReference>
<gene>
    <name evidence="2" type="ORF">WMW71_01715</name>
</gene>
<evidence type="ECO:0000256" key="1">
    <source>
        <dbReference type="SAM" id="Phobius"/>
    </source>
</evidence>
<sequence length="206" mass="24596">MKLTKENIQFIDTYLKNSDVIYIDIRQEMLDHIASGVEQKMATGQQDFYDAFKEYMVVNKSEILKNNRNRSSFSWDVIRQFLLFLVKPYSLGVGVLLFIFFKNVDVNLYFSEDFTVRNLFFVLLIGVVLFQLFYFYIYLKKRFYAIEKTGAIWLILYYLQLFFLPAFGTNDVSAITLTISSFLFLGYVVFFIQELVKFHKHRFNYI</sequence>
<feature type="transmembrane region" description="Helical" evidence="1">
    <location>
        <begin position="174"/>
        <end position="192"/>
    </location>
</feature>
<reference evidence="2 3" key="1">
    <citation type="submission" date="2024-04" db="EMBL/GenBank/DDBJ databases">
        <title>draft genome sequnece of Flavobacterium buctense JCM 30750.</title>
        <authorList>
            <person name="Kim D.-U."/>
        </authorList>
    </citation>
    <scope>NUCLEOTIDE SEQUENCE [LARGE SCALE GENOMIC DNA]</scope>
    <source>
        <strain evidence="2 3">JCM 30750</strain>
    </source>
</reference>
<feature type="transmembrane region" description="Helical" evidence="1">
    <location>
        <begin position="81"/>
        <end position="100"/>
    </location>
</feature>
<dbReference type="Proteomes" id="UP001491349">
    <property type="component" value="Unassembled WGS sequence"/>
</dbReference>
<protein>
    <recommendedName>
        <fullName evidence="4">DUF1129 domain-containing protein</fullName>
    </recommendedName>
</protein>
<organism evidence="2 3">
    <name type="scientific">Flavobacterium buctense</name>
    <dbReference type="NCBI Taxonomy" id="1648146"/>
    <lineage>
        <taxon>Bacteria</taxon>
        <taxon>Pseudomonadati</taxon>
        <taxon>Bacteroidota</taxon>
        <taxon>Flavobacteriia</taxon>
        <taxon>Flavobacteriales</taxon>
        <taxon>Flavobacteriaceae</taxon>
        <taxon>Flavobacterium</taxon>
    </lineage>
</organism>
<feature type="transmembrane region" description="Helical" evidence="1">
    <location>
        <begin position="151"/>
        <end position="168"/>
    </location>
</feature>
<evidence type="ECO:0008006" key="4">
    <source>
        <dbReference type="Google" id="ProtNLM"/>
    </source>
</evidence>
<keyword evidence="1" id="KW-1133">Transmembrane helix</keyword>
<evidence type="ECO:0000313" key="3">
    <source>
        <dbReference type="Proteomes" id="UP001491349"/>
    </source>
</evidence>
<keyword evidence="1" id="KW-0812">Transmembrane</keyword>
<accession>A0ABU9DZE6</accession>
<dbReference type="RefSeq" id="WP_187659185.1">
    <property type="nucleotide sequence ID" value="NZ_JACTAB010000001.1"/>
</dbReference>
<name>A0ABU9DZE6_9FLAO</name>
<evidence type="ECO:0000313" key="2">
    <source>
        <dbReference type="EMBL" id="MEK8179044.1"/>
    </source>
</evidence>
<comment type="caution">
    <text evidence="2">The sequence shown here is derived from an EMBL/GenBank/DDBJ whole genome shotgun (WGS) entry which is preliminary data.</text>
</comment>
<keyword evidence="1" id="KW-0472">Membrane</keyword>